<protein>
    <submittedName>
        <fullName evidence="1">Uncharacterized protein</fullName>
    </submittedName>
</protein>
<dbReference type="AlphaFoldDB" id="A0A1L9QMJ4"/>
<gene>
    <name evidence="1" type="ORF">BI308_19925</name>
</gene>
<proteinExistence type="predicted"/>
<dbReference type="STRING" id="1925591.BI308_19925"/>
<name>A0A1L9QMJ4_9CYAN</name>
<sequence length="75" mass="8636">MQTSYVKGMIDTKKRQQIHDLVDGLPEEYLNQVWAFLAPLSADVYVLTMMHATMDTIKPGDFMNREEALGFLHHP</sequence>
<dbReference type="Proteomes" id="UP000183940">
    <property type="component" value="Unassembled WGS sequence"/>
</dbReference>
<organism evidence="1 2">
    <name type="scientific">Roseofilum reptotaenium AO1-A</name>
    <dbReference type="NCBI Taxonomy" id="1925591"/>
    <lineage>
        <taxon>Bacteria</taxon>
        <taxon>Bacillati</taxon>
        <taxon>Cyanobacteriota</taxon>
        <taxon>Cyanophyceae</taxon>
        <taxon>Desertifilales</taxon>
        <taxon>Desertifilaceae</taxon>
        <taxon>Roseofilum</taxon>
    </lineage>
</organism>
<comment type="caution">
    <text evidence="1">The sequence shown here is derived from an EMBL/GenBank/DDBJ whole genome shotgun (WGS) entry which is preliminary data.</text>
</comment>
<dbReference type="EMBL" id="MLAW01000044">
    <property type="protein sequence ID" value="OJJ21954.1"/>
    <property type="molecule type" value="Genomic_DNA"/>
</dbReference>
<keyword evidence="2" id="KW-1185">Reference proteome</keyword>
<evidence type="ECO:0000313" key="1">
    <source>
        <dbReference type="EMBL" id="OJJ21954.1"/>
    </source>
</evidence>
<evidence type="ECO:0000313" key="2">
    <source>
        <dbReference type="Proteomes" id="UP000183940"/>
    </source>
</evidence>
<reference evidence="1" key="1">
    <citation type="submission" date="2016-10" db="EMBL/GenBank/DDBJ databases">
        <title>CRISPR-Cas defence system in Roseofilum reptotaenium: evidence of a bacteriophage-cyanobacterium arms race in the coral black band disease.</title>
        <authorList>
            <person name="Buerger P."/>
            <person name="Wood-Charlson E.M."/>
            <person name="Weynberg K.D."/>
            <person name="Willis B."/>
            <person name="Van Oppen M.J."/>
        </authorList>
    </citation>
    <scope>NUCLEOTIDE SEQUENCE [LARGE SCALE GENOMIC DNA]</scope>
    <source>
        <strain evidence="1">AO1-A</strain>
    </source>
</reference>
<accession>A0A1L9QMJ4</accession>